<feature type="transmembrane region" description="Helical" evidence="5">
    <location>
        <begin position="175"/>
        <end position="196"/>
    </location>
</feature>
<feature type="transmembrane region" description="Helical" evidence="5">
    <location>
        <begin position="45"/>
        <end position="64"/>
    </location>
</feature>
<evidence type="ECO:0000256" key="4">
    <source>
        <dbReference type="ARBA" id="ARBA00023136"/>
    </source>
</evidence>
<evidence type="ECO:0000313" key="7">
    <source>
        <dbReference type="Proteomes" id="UP000268162"/>
    </source>
</evidence>
<organism evidence="6 7">
    <name type="scientific">Dimargaris cristalligena</name>
    <dbReference type="NCBI Taxonomy" id="215637"/>
    <lineage>
        <taxon>Eukaryota</taxon>
        <taxon>Fungi</taxon>
        <taxon>Fungi incertae sedis</taxon>
        <taxon>Zoopagomycota</taxon>
        <taxon>Kickxellomycotina</taxon>
        <taxon>Dimargaritomycetes</taxon>
        <taxon>Dimargaritales</taxon>
        <taxon>Dimargaritaceae</taxon>
        <taxon>Dimargaris</taxon>
    </lineage>
</organism>
<comment type="subcellular location">
    <subcellularLocation>
        <location evidence="1">Membrane</location>
        <topology evidence="1">Multi-pass membrane protein</topology>
    </subcellularLocation>
</comment>
<keyword evidence="7" id="KW-1185">Reference proteome</keyword>
<feature type="non-terminal residue" evidence="6">
    <location>
        <position position="369"/>
    </location>
</feature>
<dbReference type="EMBL" id="ML002335">
    <property type="protein sequence ID" value="RKP38737.1"/>
    <property type="molecule type" value="Genomic_DNA"/>
</dbReference>
<keyword evidence="4 5" id="KW-0472">Membrane</keyword>
<evidence type="ECO:0000256" key="5">
    <source>
        <dbReference type="SAM" id="Phobius"/>
    </source>
</evidence>
<evidence type="ECO:0000256" key="3">
    <source>
        <dbReference type="ARBA" id="ARBA00022989"/>
    </source>
</evidence>
<keyword evidence="3 5" id="KW-1133">Transmembrane helix</keyword>
<dbReference type="AlphaFoldDB" id="A0A4P9ZYH7"/>
<dbReference type="STRING" id="215637.A0A4P9ZYH7"/>
<keyword evidence="2 5" id="KW-0812">Transmembrane</keyword>
<evidence type="ECO:0000256" key="1">
    <source>
        <dbReference type="ARBA" id="ARBA00004141"/>
    </source>
</evidence>
<feature type="transmembrane region" description="Helical" evidence="5">
    <location>
        <begin position="217"/>
        <end position="239"/>
    </location>
</feature>
<feature type="transmembrane region" description="Helical" evidence="5">
    <location>
        <begin position="144"/>
        <end position="163"/>
    </location>
</feature>
<dbReference type="SMART" id="SM01417">
    <property type="entry name" value="Solute_trans_a"/>
    <property type="match status" value="1"/>
</dbReference>
<dbReference type="GO" id="GO:0016020">
    <property type="term" value="C:membrane"/>
    <property type="evidence" value="ECO:0007669"/>
    <property type="project" value="UniProtKB-SubCell"/>
</dbReference>
<sequence>MARVEDQYQTLVHLAAVFSSLATLISLWSMWNHLKLYHQPGLQRWVIRLLWMTPVYALTSWASLQSIDAAYYLDTVRDVYEGFVIYSFFNLLVSYLGGERALLIMLHGRPPTPHMWPVHYWARPMVVGDPYSFLFLKRGILQYVYVKPVLAIITMLLKSNAVYEDGNFALTSGYFWVSFVYNLSVSWCLYCLAIFFMATKEDLQPFRPFPKFLCVKAILFFSFWQSLAISVMVSLGVIQSTDTLTTENLSVFLQDWLICLEMVFAALGHWYSFSHHDFTPTQRISARMQLKYAFRDAVGIKDIIVDSVDTYTGHGFTYRAFDSIESTRPAGERPQMHPGDQNRLMAGMRYTRGGTGKYWLPVDATGERR</sequence>
<feature type="transmembrane region" description="Helical" evidence="5">
    <location>
        <begin position="251"/>
        <end position="273"/>
    </location>
</feature>
<name>A0A4P9ZYH7_9FUNG</name>
<dbReference type="Proteomes" id="UP000268162">
    <property type="component" value="Unassembled WGS sequence"/>
</dbReference>
<accession>A0A4P9ZYH7</accession>
<dbReference type="InterPro" id="IPR005178">
    <property type="entry name" value="Ostalpha/TMEM184C"/>
</dbReference>
<evidence type="ECO:0000256" key="2">
    <source>
        <dbReference type="ARBA" id="ARBA00022692"/>
    </source>
</evidence>
<evidence type="ECO:0000313" key="6">
    <source>
        <dbReference type="EMBL" id="RKP38737.1"/>
    </source>
</evidence>
<dbReference type="PANTHER" id="PTHR23423">
    <property type="entry name" value="ORGANIC SOLUTE TRANSPORTER-RELATED"/>
    <property type="match status" value="1"/>
</dbReference>
<feature type="transmembrane region" description="Helical" evidence="5">
    <location>
        <begin position="12"/>
        <end position="33"/>
    </location>
</feature>
<protein>
    <submittedName>
        <fullName evidence="6">Organic solute transporter Ostalpha-domain-containing protein</fullName>
    </submittedName>
</protein>
<feature type="transmembrane region" description="Helical" evidence="5">
    <location>
        <begin position="84"/>
        <end position="106"/>
    </location>
</feature>
<gene>
    <name evidence="6" type="ORF">BJ085DRAFT_13468</name>
</gene>
<dbReference type="Pfam" id="PF03619">
    <property type="entry name" value="Solute_trans_a"/>
    <property type="match status" value="1"/>
</dbReference>
<reference evidence="7" key="1">
    <citation type="journal article" date="2018" name="Nat. Microbiol.">
        <title>Leveraging single-cell genomics to expand the fungal tree of life.</title>
        <authorList>
            <person name="Ahrendt S.R."/>
            <person name="Quandt C.A."/>
            <person name="Ciobanu D."/>
            <person name="Clum A."/>
            <person name="Salamov A."/>
            <person name="Andreopoulos B."/>
            <person name="Cheng J.F."/>
            <person name="Woyke T."/>
            <person name="Pelin A."/>
            <person name="Henrissat B."/>
            <person name="Reynolds N.K."/>
            <person name="Benny G.L."/>
            <person name="Smith M.E."/>
            <person name="James T.Y."/>
            <person name="Grigoriev I.V."/>
        </authorList>
    </citation>
    <scope>NUCLEOTIDE SEQUENCE [LARGE SCALE GENOMIC DNA]</scope>
    <source>
        <strain evidence="7">RSA 468</strain>
    </source>
</reference>
<proteinExistence type="predicted"/>